<reference evidence="2" key="1">
    <citation type="submission" date="2022-11" db="UniProtKB">
        <authorList>
            <consortium name="WormBaseParasite"/>
        </authorList>
    </citation>
    <scope>IDENTIFICATION</scope>
</reference>
<proteinExistence type="predicted"/>
<organism evidence="1 2">
    <name type="scientific">Panagrolaimus davidi</name>
    <dbReference type="NCBI Taxonomy" id="227884"/>
    <lineage>
        <taxon>Eukaryota</taxon>
        <taxon>Metazoa</taxon>
        <taxon>Ecdysozoa</taxon>
        <taxon>Nematoda</taxon>
        <taxon>Chromadorea</taxon>
        <taxon>Rhabditida</taxon>
        <taxon>Tylenchina</taxon>
        <taxon>Panagrolaimomorpha</taxon>
        <taxon>Panagrolaimoidea</taxon>
        <taxon>Panagrolaimidae</taxon>
        <taxon>Panagrolaimus</taxon>
    </lineage>
</organism>
<evidence type="ECO:0000313" key="2">
    <source>
        <dbReference type="WBParaSite" id="PDA_v2.g12932.t1"/>
    </source>
</evidence>
<evidence type="ECO:0000313" key="1">
    <source>
        <dbReference type="Proteomes" id="UP000887578"/>
    </source>
</evidence>
<dbReference type="Proteomes" id="UP000887578">
    <property type="component" value="Unplaced"/>
</dbReference>
<dbReference type="AlphaFoldDB" id="A0A914P4W1"/>
<protein>
    <submittedName>
        <fullName evidence="2">Uncharacterized protein</fullName>
    </submittedName>
</protein>
<accession>A0A914P4W1</accession>
<sequence length="96" mass="11492">MYYLDDGIPKRYGRIFDMVEFIIINSDRWLYRVESEPDSDFIITDNCNTFLNSSFISSNNSIFDSSHDKIIRELPDPLIRRLNELYDYPFKINELP</sequence>
<dbReference type="WBParaSite" id="PDA_v2.g12932.t1">
    <property type="protein sequence ID" value="PDA_v2.g12932.t1"/>
    <property type="gene ID" value="PDA_v2.g12932"/>
</dbReference>
<keyword evidence="1" id="KW-1185">Reference proteome</keyword>
<name>A0A914P4W1_9BILA</name>